<keyword evidence="4" id="KW-0175">Coiled coil</keyword>
<evidence type="ECO:0000256" key="3">
    <source>
        <dbReference type="ARBA" id="ARBA00022679"/>
    </source>
</evidence>
<feature type="coiled-coil region" evidence="4">
    <location>
        <begin position="920"/>
        <end position="957"/>
    </location>
</feature>
<dbReference type="EMBL" id="CM010715">
    <property type="protein sequence ID" value="RZC45111.1"/>
    <property type="molecule type" value="Genomic_DNA"/>
</dbReference>
<dbReference type="PROSITE" id="PS00375">
    <property type="entry name" value="UDPGT"/>
    <property type="match status" value="2"/>
</dbReference>
<keyword evidence="6" id="KW-1185">Reference proteome</keyword>
<dbReference type="Gramene" id="RZC45111">
    <property type="protein sequence ID" value="RZC45111"/>
    <property type="gene ID" value="C5167_038085"/>
</dbReference>
<proteinExistence type="inferred from homology"/>
<dbReference type="Gene3D" id="3.40.50.2000">
    <property type="entry name" value="Glycogen Phosphorylase B"/>
    <property type="match status" value="5"/>
</dbReference>
<evidence type="ECO:0008006" key="7">
    <source>
        <dbReference type="Google" id="ProtNLM"/>
    </source>
</evidence>
<gene>
    <name evidence="5" type="ORF">C5167_038085</name>
</gene>
<dbReference type="GO" id="GO:0035251">
    <property type="term" value="F:UDP-glucosyltransferase activity"/>
    <property type="evidence" value="ECO:0007669"/>
    <property type="project" value="TreeGrafter"/>
</dbReference>
<evidence type="ECO:0000313" key="6">
    <source>
        <dbReference type="Proteomes" id="UP000316621"/>
    </source>
</evidence>
<evidence type="ECO:0000313" key="5">
    <source>
        <dbReference type="EMBL" id="RZC45111.1"/>
    </source>
</evidence>
<evidence type="ECO:0000256" key="4">
    <source>
        <dbReference type="SAM" id="Coils"/>
    </source>
</evidence>
<dbReference type="PANTHER" id="PTHR48047:SF45">
    <property type="entry name" value="SCOPOLETIN GLUCOSYLTRANSFERASE-LIKE"/>
    <property type="match status" value="1"/>
</dbReference>
<dbReference type="OMA" id="YWTTESA"/>
<dbReference type="InterPro" id="IPR002213">
    <property type="entry name" value="UDP_glucos_trans"/>
</dbReference>
<reference evidence="5 6" key="1">
    <citation type="journal article" date="2018" name="Science">
        <title>The opium poppy genome and morphinan production.</title>
        <authorList>
            <person name="Guo L."/>
            <person name="Winzer T."/>
            <person name="Yang X."/>
            <person name="Li Y."/>
            <person name="Ning Z."/>
            <person name="He Z."/>
            <person name="Teodor R."/>
            <person name="Lu Y."/>
            <person name="Bowser T.A."/>
            <person name="Graham I.A."/>
            <person name="Ye K."/>
        </authorList>
    </citation>
    <scope>NUCLEOTIDE SEQUENCE [LARGE SCALE GENOMIC DNA]</scope>
    <source>
        <strain evidence="6">cv. HN1</strain>
        <tissue evidence="5">Leaves</tissue>
    </source>
</reference>
<dbReference type="FunFam" id="3.40.50.2000:FF:000071">
    <property type="entry name" value="Glycosyltransferase"/>
    <property type="match status" value="2"/>
</dbReference>
<name>A0A4Y7IBT5_PAPSO</name>
<dbReference type="InterPro" id="IPR035595">
    <property type="entry name" value="UDP_glycos_trans_CS"/>
</dbReference>
<dbReference type="FunFam" id="3.40.50.2000:FF:000047">
    <property type="entry name" value="Glycosyltransferase"/>
    <property type="match status" value="2"/>
</dbReference>
<accession>A0A4Y7IBT5</accession>
<organism evidence="5 6">
    <name type="scientific">Papaver somniferum</name>
    <name type="common">Opium poppy</name>
    <dbReference type="NCBI Taxonomy" id="3469"/>
    <lineage>
        <taxon>Eukaryota</taxon>
        <taxon>Viridiplantae</taxon>
        <taxon>Streptophyta</taxon>
        <taxon>Embryophyta</taxon>
        <taxon>Tracheophyta</taxon>
        <taxon>Spermatophyta</taxon>
        <taxon>Magnoliopsida</taxon>
        <taxon>Ranunculales</taxon>
        <taxon>Papaveraceae</taxon>
        <taxon>Papaveroideae</taxon>
        <taxon>Papaver</taxon>
    </lineage>
</organism>
<protein>
    <recommendedName>
        <fullName evidence="7">UDP-glycosyltransferases domain-containing protein</fullName>
    </recommendedName>
</protein>
<keyword evidence="3" id="KW-0808">Transferase</keyword>
<dbReference type="AlphaFoldDB" id="A0A4Y7IBT5"/>
<evidence type="ECO:0000256" key="1">
    <source>
        <dbReference type="ARBA" id="ARBA00009995"/>
    </source>
</evidence>
<dbReference type="PANTHER" id="PTHR48047">
    <property type="entry name" value="GLYCOSYLTRANSFERASE"/>
    <property type="match status" value="1"/>
</dbReference>
<dbReference type="Proteomes" id="UP000316621">
    <property type="component" value="Chromosome 1"/>
</dbReference>
<sequence>MASEISQQHQLHVFIFPVTAQGHMIPMINIAKLFASRGVKATIITTPLNAITLSKTIDQDRLSGLDINIQTIPFPAVEVGLPEGMERVDQITSPDMLPKFFLAITMLQQPFEKLLEKYHPDFIVADMFLPWTTEAAAKFGIPRLIFHGTNIFSHSVAASLKSNKPFESIVNDKESFLVPGLPDKIEMTISQVPEYIIGGNSLYSAVMEKVRESEKKSFGVLANSFYELESAYADHYKNVLGIRAWQIGPLSLRNTDTLDNVQGRNTLSIEEHSILDWLDSKQPNSVIYVSFGSMSKISSAQLTEIATGLEDSRCSFIWVVRKITAGEENFLPEGFEERMQGKGLIIREWAPQVLILDHPAVGGFMTHCGWNSILEGISAGVPMITWPMFAEQFYNEIFVTEVLKIGSKVGAEEWKDWVQTTDVSVKKEKISKALTQLMSDDGDENKEMRKRVAELGEKAKSAVREDGSSYCQFTALIEGLKMYNKILLNPKMGSEAPPPPPQQLHGFFFPLMAYGHMIPMFDVARMFAARGVKATIITTPINSSTFTKNAERDRLSGLDIDIQILRFPTEEAGLPEGCENVNEIDAPEMIPNFFNAVNMLQEPLEQLFEEFHPDIIVADMFLYWTTESASKFGIPRFVFHGTNMYSQCVEYSLDLYKPYEGIASDTEAFVVPGLPDKIEMTGLQMPDHLKLDTPFTKMIVKIRESEIKSYGVLVNSFYELEPAYADHYRNVMGRRAWQIGPVSLLNRNTVDKAQRGKQSAVDEHFVLNWLDSKESNSVLYICFGSISRMNNAQLLEIAMALEDSSVSFVWVIRTTGNNKEERFLPEGYEERMEGKGMIIREWAPQVLILDHPSVGGFMTHCGWNSTLEGVSAGVPMITWPLFAEQFHNEKLVTQVLKTGIPAGAGKWQPWLETTEVSVQKEKIENAIQQLMGDGNEAKEMRRKAKELGEMARKAVEDGGSSHTEFTSLIEELFAARGVKSTIITTPRNASTSSKVIDRDRLSGLDIDFRVIPFPAKEAGLPQGTENLDDVISPELISNFDKAVQMLQLPFENLAQELRPHVIVSDVFLKA</sequence>
<dbReference type="Pfam" id="PF00201">
    <property type="entry name" value="UDPGT"/>
    <property type="match status" value="2"/>
</dbReference>
<comment type="similarity">
    <text evidence="1">Belongs to the UDP-glycosyltransferase family.</text>
</comment>
<dbReference type="SUPFAM" id="SSF53756">
    <property type="entry name" value="UDP-Glycosyltransferase/glycogen phosphorylase"/>
    <property type="match status" value="3"/>
</dbReference>
<dbReference type="CDD" id="cd03784">
    <property type="entry name" value="GT1_Gtf-like"/>
    <property type="match status" value="2"/>
</dbReference>
<evidence type="ECO:0000256" key="2">
    <source>
        <dbReference type="ARBA" id="ARBA00022676"/>
    </source>
</evidence>
<keyword evidence="2" id="KW-0328">Glycosyltransferase</keyword>